<evidence type="ECO:0000256" key="9">
    <source>
        <dbReference type="ARBA" id="ARBA00048692"/>
    </source>
</evidence>
<dbReference type="EC" id="2.5.1.17" evidence="3"/>
<dbReference type="PANTHER" id="PTHR46638:SF1">
    <property type="entry name" value="CORRINOID ADENOSYLTRANSFERASE"/>
    <property type="match status" value="1"/>
</dbReference>
<accession>A0A1X4XW21</accession>
<evidence type="ECO:0000313" key="11">
    <source>
        <dbReference type="Proteomes" id="UP000194141"/>
    </source>
</evidence>
<comment type="catalytic activity">
    <reaction evidence="9">
        <text>2 cob(II)alamin + reduced [electron-transfer flavoprotein] + 2 ATP = 2 adenosylcob(III)alamin + 2 triphosphate + oxidized [electron-transfer flavoprotein] + 3 H(+)</text>
        <dbReference type="Rhea" id="RHEA:28671"/>
        <dbReference type="Rhea" id="RHEA-COMP:10685"/>
        <dbReference type="Rhea" id="RHEA-COMP:10686"/>
        <dbReference type="ChEBI" id="CHEBI:15378"/>
        <dbReference type="ChEBI" id="CHEBI:16304"/>
        <dbReference type="ChEBI" id="CHEBI:18036"/>
        <dbReference type="ChEBI" id="CHEBI:18408"/>
        <dbReference type="ChEBI" id="CHEBI:30616"/>
        <dbReference type="ChEBI" id="CHEBI:57692"/>
        <dbReference type="ChEBI" id="CHEBI:58307"/>
        <dbReference type="EC" id="2.5.1.17"/>
    </reaction>
</comment>
<keyword evidence="11" id="KW-1185">Reference proteome</keyword>
<evidence type="ECO:0000313" key="10">
    <source>
        <dbReference type="EMBL" id="OSS41715.1"/>
    </source>
</evidence>
<name>A0A1X4XW21_9BACT</name>
<dbReference type="SUPFAM" id="SSF52540">
    <property type="entry name" value="P-loop containing nucleoside triphosphate hydrolases"/>
    <property type="match status" value="1"/>
</dbReference>
<evidence type="ECO:0000256" key="5">
    <source>
        <dbReference type="ARBA" id="ARBA00031529"/>
    </source>
</evidence>
<organism evidence="10 11">
    <name type="scientific">Desulfurella amilsii</name>
    <dbReference type="NCBI Taxonomy" id="1562698"/>
    <lineage>
        <taxon>Bacteria</taxon>
        <taxon>Pseudomonadati</taxon>
        <taxon>Campylobacterota</taxon>
        <taxon>Desulfurellia</taxon>
        <taxon>Desulfurellales</taxon>
        <taxon>Desulfurellaceae</taxon>
        <taxon>Desulfurella</taxon>
    </lineage>
</organism>
<dbReference type="PANTHER" id="PTHR46638">
    <property type="entry name" value="CORRINOID ADENOSYLTRANSFERASE"/>
    <property type="match status" value="1"/>
</dbReference>
<dbReference type="AlphaFoldDB" id="A0A1X4XW21"/>
<dbReference type="NCBIfam" id="NF004637">
    <property type="entry name" value="PRK05986.1"/>
    <property type="match status" value="1"/>
</dbReference>
<reference evidence="10 11" key="1">
    <citation type="journal article" date="2017" name="Front. Microbiol.">
        <title>Genome Sequence of Desulfurella amilsii Strain TR1 and Comparative Genomics of Desulfurellaceae Family.</title>
        <authorList>
            <person name="Florentino A.P."/>
            <person name="Stams A.J."/>
            <person name="Sanchez-Andrea I."/>
        </authorList>
    </citation>
    <scope>NUCLEOTIDE SEQUENCE [LARGE SCALE GENOMIC DNA]</scope>
    <source>
        <strain evidence="10 11">TR1</strain>
    </source>
</reference>
<dbReference type="PIRSF" id="PIRSF015617">
    <property type="entry name" value="Adensltrnsf_CobA"/>
    <property type="match status" value="1"/>
</dbReference>
<proteinExistence type="inferred from homology"/>
<evidence type="ECO:0000256" key="8">
    <source>
        <dbReference type="ARBA" id="ARBA00048555"/>
    </source>
</evidence>
<dbReference type="Gene3D" id="3.40.50.300">
    <property type="entry name" value="P-loop containing nucleotide triphosphate hydrolases"/>
    <property type="match status" value="1"/>
</dbReference>
<dbReference type="GO" id="GO:0005524">
    <property type="term" value="F:ATP binding"/>
    <property type="evidence" value="ECO:0007669"/>
    <property type="project" value="InterPro"/>
</dbReference>
<dbReference type="STRING" id="1562698.DESAMIL20_1268"/>
<dbReference type="InterPro" id="IPR027417">
    <property type="entry name" value="P-loop_NTPase"/>
</dbReference>
<dbReference type="CDD" id="cd00561">
    <property type="entry name" value="CobA_ACA"/>
    <property type="match status" value="1"/>
</dbReference>
<comment type="caution">
    <text evidence="10">The sequence shown here is derived from an EMBL/GenBank/DDBJ whole genome shotgun (WGS) entry which is preliminary data.</text>
</comment>
<evidence type="ECO:0000256" key="7">
    <source>
        <dbReference type="ARBA" id="ARBA00033354"/>
    </source>
</evidence>
<dbReference type="EMBL" id="MDSU01000018">
    <property type="protein sequence ID" value="OSS41715.1"/>
    <property type="molecule type" value="Genomic_DNA"/>
</dbReference>
<evidence type="ECO:0000256" key="2">
    <source>
        <dbReference type="ARBA" id="ARBA00007487"/>
    </source>
</evidence>
<dbReference type="Pfam" id="PF02572">
    <property type="entry name" value="CobA_CobO_BtuR"/>
    <property type="match status" value="1"/>
</dbReference>
<dbReference type="InterPro" id="IPR003724">
    <property type="entry name" value="CblAdoTrfase_CobA"/>
</dbReference>
<comment type="function">
    <text evidence="4">Required for both de novo synthesis of the corrin ring for the assimilation of exogenous corrinoids. Participates in the adenosylation of a variety of incomplete and complete corrinoids.</text>
</comment>
<evidence type="ECO:0000256" key="1">
    <source>
        <dbReference type="ARBA" id="ARBA00005121"/>
    </source>
</evidence>
<dbReference type="RefSeq" id="WP_086033950.1">
    <property type="nucleotide sequence ID" value="NZ_MDSU01000018.1"/>
</dbReference>
<dbReference type="UniPathway" id="UPA00148">
    <property type="reaction ID" value="UER00233"/>
</dbReference>
<evidence type="ECO:0000256" key="6">
    <source>
        <dbReference type="ARBA" id="ARBA00033334"/>
    </source>
</evidence>
<dbReference type="OrthoDB" id="9810309at2"/>
<evidence type="ECO:0000256" key="3">
    <source>
        <dbReference type="ARBA" id="ARBA00012454"/>
    </source>
</evidence>
<dbReference type="Proteomes" id="UP000194141">
    <property type="component" value="Unassembled WGS sequence"/>
</dbReference>
<comment type="catalytic activity">
    <reaction evidence="8">
        <text>2 cob(II)yrinate a,c diamide + reduced [electron-transfer flavoprotein] + 2 ATP = 2 adenosylcob(III)yrinate a,c-diamide + 2 triphosphate + oxidized [electron-transfer flavoprotein] + 3 H(+)</text>
        <dbReference type="Rhea" id="RHEA:11528"/>
        <dbReference type="Rhea" id="RHEA-COMP:10685"/>
        <dbReference type="Rhea" id="RHEA-COMP:10686"/>
        <dbReference type="ChEBI" id="CHEBI:15378"/>
        <dbReference type="ChEBI" id="CHEBI:18036"/>
        <dbReference type="ChEBI" id="CHEBI:30616"/>
        <dbReference type="ChEBI" id="CHEBI:57692"/>
        <dbReference type="ChEBI" id="CHEBI:58307"/>
        <dbReference type="ChEBI" id="CHEBI:58503"/>
        <dbReference type="ChEBI" id="CHEBI:58537"/>
        <dbReference type="EC" id="2.5.1.17"/>
    </reaction>
</comment>
<comment type="similarity">
    <text evidence="2">Belongs to the Cob(I)alamin adenosyltransferase family.</text>
</comment>
<keyword evidence="10" id="KW-0808">Transferase</keyword>
<sequence>MKEKGYVQVYTGNGKGKTTAAIGLAIRALGAGLRVLFVQFVKGLPYSEHIALSRFENLTIKQFGRPEFIHSKPSLEDIQAGKDGYNFVMDIFKNSSTAYDVVILDEANIAVFFDLFSDDDLLELIKKKPQNTELVITGRYATQKIIDAADLVTEMKEIKHYYSQGVIARDGIEK</sequence>
<comment type="pathway">
    <text evidence="1">Cofactor biosynthesis; adenosylcobalamin biosynthesis; adenosylcobalamin from cob(II)yrinate a,c-diamide: step 2/7.</text>
</comment>
<dbReference type="GO" id="GO:0008817">
    <property type="term" value="F:corrinoid adenosyltransferase activity"/>
    <property type="evidence" value="ECO:0007669"/>
    <property type="project" value="UniProtKB-EC"/>
</dbReference>
<gene>
    <name evidence="10" type="ORF">DESAMIL20_1268</name>
</gene>
<dbReference type="GO" id="GO:0009236">
    <property type="term" value="P:cobalamin biosynthetic process"/>
    <property type="evidence" value="ECO:0007669"/>
    <property type="project" value="UniProtKB-UniPathway"/>
</dbReference>
<protein>
    <recommendedName>
        <fullName evidence="3">corrinoid adenosyltransferase</fullName>
        <ecNumber evidence="3">2.5.1.17</ecNumber>
    </recommendedName>
    <alternativeName>
        <fullName evidence="5">Cob(II)alamin adenosyltransferase</fullName>
    </alternativeName>
    <alternativeName>
        <fullName evidence="7">Cob(II)yrinic acid a,c-diamide adenosyltransferase</fullName>
    </alternativeName>
    <alternativeName>
        <fullName evidence="6">Cobinamide/cobalamin adenosyltransferase</fullName>
    </alternativeName>
</protein>
<evidence type="ECO:0000256" key="4">
    <source>
        <dbReference type="ARBA" id="ARBA00024929"/>
    </source>
</evidence>